<dbReference type="InterPro" id="IPR013210">
    <property type="entry name" value="LRR_N_plant-typ"/>
</dbReference>
<dbReference type="Gene3D" id="3.80.10.10">
    <property type="entry name" value="Ribonuclease Inhibitor"/>
    <property type="match status" value="6"/>
</dbReference>
<keyword evidence="4" id="KW-0433">Leucine-rich repeat</keyword>
<name>A0A118K664_CYNCS</name>
<evidence type="ECO:0000313" key="14">
    <source>
        <dbReference type="EMBL" id="KVI10128.1"/>
    </source>
</evidence>
<feature type="domain" description="Leucine-rich repeat-containing N-terminal plant-type" evidence="12">
    <location>
        <begin position="33"/>
        <end position="71"/>
    </location>
</feature>
<evidence type="ECO:0000256" key="2">
    <source>
        <dbReference type="ARBA" id="ARBA00009592"/>
    </source>
</evidence>
<dbReference type="GO" id="GO:0005886">
    <property type="term" value="C:plasma membrane"/>
    <property type="evidence" value="ECO:0007669"/>
    <property type="project" value="UniProtKB-SubCell"/>
</dbReference>
<evidence type="ECO:0000256" key="4">
    <source>
        <dbReference type="ARBA" id="ARBA00022614"/>
    </source>
</evidence>
<dbReference type="GO" id="GO:0006952">
    <property type="term" value="P:defense response"/>
    <property type="evidence" value="ECO:0007669"/>
    <property type="project" value="UniProtKB-ARBA"/>
</dbReference>
<evidence type="ECO:0000259" key="12">
    <source>
        <dbReference type="Pfam" id="PF08263"/>
    </source>
</evidence>
<dbReference type="SUPFAM" id="SSF52058">
    <property type="entry name" value="L domain-like"/>
    <property type="match status" value="3"/>
</dbReference>
<dbReference type="PRINTS" id="PR00019">
    <property type="entry name" value="LEURICHRPT"/>
</dbReference>
<dbReference type="OMA" id="MASFWGV"/>
<evidence type="ECO:0000259" key="13">
    <source>
        <dbReference type="Pfam" id="PF23598"/>
    </source>
</evidence>
<dbReference type="PANTHER" id="PTHR48063:SF76">
    <property type="entry name" value="NON-SPECIFIC SERINE_THREONINE PROTEIN KINASE"/>
    <property type="match status" value="1"/>
</dbReference>
<dbReference type="AlphaFoldDB" id="A0A118K664"/>
<reference evidence="14 15" key="1">
    <citation type="journal article" date="2016" name="Sci. Rep.">
        <title>The genome sequence of the outbreeding globe artichoke constructed de novo incorporating a phase-aware low-pass sequencing strategy of F1 progeny.</title>
        <authorList>
            <person name="Scaglione D."/>
            <person name="Reyes-Chin-Wo S."/>
            <person name="Acquadro A."/>
            <person name="Froenicke L."/>
            <person name="Portis E."/>
            <person name="Beitel C."/>
            <person name="Tirone M."/>
            <person name="Mauro R."/>
            <person name="Lo Monaco A."/>
            <person name="Mauromicale G."/>
            <person name="Faccioli P."/>
            <person name="Cattivelli L."/>
            <person name="Rieseberg L."/>
            <person name="Michelmore R."/>
            <person name="Lanteri S."/>
        </authorList>
    </citation>
    <scope>NUCLEOTIDE SEQUENCE [LARGE SCALE GENOMIC DNA]</scope>
    <source>
        <strain evidence="14">2C</strain>
    </source>
</reference>
<dbReference type="EMBL" id="LEKV01001028">
    <property type="protein sequence ID" value="KVI10128.1"/>
    <property type="molecule type" value="Genomic_DNA"/>
</dbReference>
<comment type="similarity">
    <text evidence="2">Belongs to the RLP family.</text>
</comment>
<evidence type="ECO:0000313" key="15">
    <source>
        <dbReference type="Proteomes" id="UP000243975"/>
    </source>
</evidence>
<protein>
    <submittedName>
        <fullName evidence="14">Leucine-rich repeat-containing protein</fullName>
    </submittedName>
</protein>
<dbReference type="Pfam" id="PF08263">
    <property type="entry name" value="LRRNT_2"/>
    <property type="match status" value="1"/>
</dbReference>
<evidence type="ECO:0000256" key="3">
    <source>
        <dbReference type="ARBA" id="ARBA00022475"/>
    </source>
</evidence>
<dbReference type="Pfam" id="PF13855">
    <property type="entry name" value="LRR_8"/>
    <property type="match status" value="1"/>
</dbReference>
<comment type="caution">
    <text evidence="14">The sequence shown here is derived from an EMBL/GenBank/DDBJ whole genome shotgun (WGS) entry which is preliminary data.</text>
</comment>
<gene>
    <name evidence="14" type="ORF">Ccrd_011461</name>
</gene>
<dbReference type="InterPro" id="IPR055414">
    <property type="entry name" value="LRR_R13L4/SHOC2-like"/>
</dbReference>
<evidence type="ECO:0000256" key="7">
    <source>
        <dbReference type="ARBA" id="ARBA00022737"/>
    </source>
</evidence>
<feature type="domain" description="Disease resistance R13L4/SHOC-2-like LRR" evidence="13">
    <location>
        <begin position="394"/>
        <end position="581"/>
    </location>
</feature>
<dbReference type="InterPro" id="IPR003591">
    <property type="entry name" value="Leu-rich_rpt_typical-subtyp"/>
</dbReference>
<keyword evidence="8" id="KW-1133">Transmembrane helix</keyword>
<keyword evidence="6 11" id="KW-0732">Signal</keyword>
<dbReference type="Gramene" id="KVI10128">
    <property type="protein sequence ID" value="KVI10128"/>
    <property type="gene ID" value="Ccrd_011461"/>
</dbReference>
<evidence type="ECO:0000256" key="1">
    <source>
        <dbReference type="ARBA" id="ARBA00004251"/>
    </source>
</evidence>
<sequence length="807" mass="88982">MEKLCGGGFFLLFIFATAKFGFGADNTSSGCLEQERDALLRFKNGLISDPTNRLSSWDGDNCCQWAGIGCDNVTGHVTRLDLGINTSGSIEQLEGNGLNSSLAELTRLSYMDLSGNYFGSNPVPEFIGSMTHLRFLNLSSSGFSGVIPRQIGHLSGLRALDLSDMELVVDDFIWVSRLLSLEHLDLSGVRVGEAQNFDKVLFYTIPSLLELRLSGCDLSNSHFNRTHLDSNLTLSGIQTLDLSSNLFEGEFPLFLQNLTSLRALDLSTNKFNTSIPAMKNVTKLNLAGNRFLCIRDTNVWSFCQIKWLDLSFNYMEGGLDGPSTNVSECTRFGLETLILNDNKFSGEIPTSLEKLTDLKRLNLGYNQLTGTIPESLGNLTSLREFDLSGNQLTGSIPASFGNLMELRKLDLSSNLLNGSIPFSLGRLSNLEILYLNFNMLSSIPFSLGNLSELQFLDLSSNLLQGSLPDSIGQLSKLQFLDLSNNSLGGEVTEAHFVNTSTLKHLAATSNHMLNFKISPNWMPPFQISHVLLGSCKIESEFPPWIRTQRNLVILILSNTSIYGPLPDWLHELPVISILDLSHNFLNGPLTNLPSNKTTEPMRTFPFIERLADYARVSRLLLLKNNLFNGSIPDSLCNATDLVILDLSRNVLSGNLPRCFENLQELNIMILSSNRLSGVIPSSLGHLGSSLQWLHLNNNSFHGELPATLANCTSLDVLDLGENRLSGNIPKWIGEKIKFLVVLRLHKNNFIGGIPVELCQSSELQIMDLGDNNLTGTIPRCFQKLNGMTGGDSNLYFSGGFEQSVIQV</sequence>
<dbReference type="FunFam" id="3.80.10.10:FF:000095">
    <property type="entry name" value="LRR receptor-like serine/threonine-protein kinase GSO1"/>
    <property type="match status" value="2"/>
</dbReference>
<keyword evidence="3" id="KW-1003">Cell membrane</keyword>
<organism evidence="14 15">
    <name type="scientific">Cynara cardunculus var. scolymus</name>
    <name type="common">Globe artichoke</name>
    <name type="synonym">Cynara scolymus</name>
    <dbReference type="NCBI Taxonomy" id="59895"/>
    <lineage>
        <taxon>Eukaryota</taxon>
        <taxon>Viridiplantae</taxon>
        <taxon>Streptophyta</taxon>
        <taxon>Embryophyta</taxon>
        <taxon>Tracheophyta</taxon>
        <taxon>Spermatophyta</taxon>
        <taxon>Magnoliopsida</taxon>
        <taxon>eudicotyledons</taxon>
        <taxon>Gunneridae</taxon>
        <taxon>Pentapetalae</taxon>
        <taxon>asterids</taxon>
        <taxon>campanulids</taxon>
        <taxon>Asterales</taxon>
        <taxon>Asteraceae</taxon>
        <taxon>Carduoideae</taxon>
        <taxon>Cardueae</taxon>
        <taxon>Carduinae</taxon>
        <taxon>Cynara</taxon>
    </lineage>
</organism>
<feature type="chain" id="PRO_5007160001" evidence="11">
    <location>
        <begin position="24"/>
        <end position="807"/>
    </location>
</feature>
<dbReference type="Pfam" id="PF23598">
    <property type="entry name" value="LRR_14"/>
    <property type="match status" value="1"/>
</dbReference>
<proteinExistence type="inferred from homology"/>
<dbReference type="InterPro" id="IPR046956">
    <property type="entry name" value="RLP23-like"/>
</dbReference>
<dbReference type="Proteomes" id="UP000243975">
    <property type="component" value="Unassembled WGS sequence"/>
</dbReference>
<accession>A0A118K664</accession>
<keyword evidence="15" id="KW-1185">Reference proteome</keyword>
<dbReference type="InterPro" id="IPR001611">
    <property type="entry name" value="Leu-rich_rpt"/>
</dbReference>
<dbReference type="InterPro" id="IPR032675">
    <property type="entry name" value="LRR_dom_sf"/>
</dbReference>
<dbReference type="SMART" id="SM00365">
    <property type="entry name" value="LRR_SD22"/>
    <property type="match status" value="6"/>
</dbReference>
<comment type="subcellular location">
    <subcellularLocation>
        <location evidence="1">Cell membrane</location>
        <topology evidence="1">Single-pass type I membrane protein</topology>
    </subcellularLocation>
</comment>
<keyword evidence="10" id="KW-0325">Glycoprotein</keyword>
<feature type="signal peptide" evidence="11">
    <location>
        <begin position="1"/>
        <end position="23"/>
    </location>
</feature>
<evidence type="ECO:0000256" key="5">
    <source>
        <dbReference type="ARBA" id="ARBA00022692"/>
    </source>
</evidence>
<dbReference type="PANTHER" id="PTHR48063">
    <property type="entry name" value="LRR RECEPTOR-LIKE KINASE"/>
    <property type="match status" value="1"/>
</dbReference>
<dbReference type="GO" id="GO:0051707">
    <property type="term" value="P:response to other organism"/>
    <property type="evidence" value="ECO:0007669"/>
    <property type="project" value="UniProtKB-ARBA"/>
</dbReference>
<keyword evidence="5" id="KW-0812">Transmembrane</keyword>
<evidence type="ECO:0000256" key="6">
    <source>
        <dbReference type="ARBA" id="ARBA00022729"/>
    </source>
</evidence>
<evidence type="ECO:0000256" key="11">
    <source>
        <dbReference type="SAM" id="SignalP"/>
    </source>
</evidence>
<evidence type="ECO:0000256" key="9">
    <source>
        <dbReference type="ARBA" id="ARBA00023136"/>
    </source>
</evidence>
<dbReference type="Pfam" id="PF00560">
    <property type="entry name" value="LRR_1"/>
    <property type="match status" value="6"/>
</dbReference>
<keyword evidence="7" id="KW-0677">Repeat</keyword>
<evidence type="ECO:0000256" key="10">
    <source>
        <dbReference type="ARBA" id="ARBA00023180"/>
    </source>
</evidence>
<evidence type="ECO:0000256" key="8">
    <source>
        <dbReference type="ARBA" id="ARBA00022989"/>
    </source>
</evidence>
<dbReference type="PROSITE" id="PS51450">
    <property type="entry name" value="LRR"/>
    <property type="match status" value="1"/>
</dbReference>
<keyword evidence="9" id="KW-0472">Membrane</keyword>
<dbReference type="SMART" id="SM00369">
    <property type="entry name" value="LRR_TYP"/>
    <property type="match status" value="7"/>
</dbReference>
<dbReference type="STRING" id="59895.A0A118K664"/>